<dbReference type="Pfam" id="PF03016">
    <property type="entry name" value="Exostosin_GT47"/>
    <property type="match status" value="1"/>
</dbReference>
<name>A0A9N8ETS9_9STRA</name>
<feature type="domain" description="Exostosin GT47" evidence="2">
    <location>
        <begin position="23"/>
        <end position="306"/>
    </location>
</feature>
<evidence type="ECO:0000259" key="2">
    <source>
        <dbReference type="Pfam" id="PF03016"/>
    </source>
</evidence>
<dbReference type="InterPro" id="IPR004263">
    <property type="entry name" value="Exostosin"/>
</dbReference>
<proteinExistence type="inferred from homology"/>
<evidence type="ECO:0000256" key="1">
    <source>
        <dbReference type="ARBA" id="ARBA00010271"/>
    </source>
</evidence>
<comment type="similarity">
    <text evidence="1">Belongs to the glycosyltransferase 47 family.</text>
</comment>
<dbReference type="InterPro" id="IPR040911">
    <property type="entry name" value="Exostosin_GT47"/>
</dbReference>
<dbReference type="GO" id="GO:0016757">
    <property type="term" value="F:glycosyltransferase activity"/>
    <property type="evidence" value="ECO:0007669"/>
    <property type="project" value="InterPro"/>
</dbReference>
<accession>A0A9N8ETS9</accession>
<protein>
    <recommendedName>
        <fullName evidence="2">Exostosin GT47 domain-containing protein</fullName>
    </recommendedName>
</protein>
<keyword evidence="4" id="KW-1185">Reference proteome</keyword>
<dbReference type="PANTHER" id="PTHR11062">
    <property type="entry name" value="EXOSTOSIN HEPARAN SULFATE GLYCOSYLTRANSFERASE -RELATED"/>
    <property type="match status" value="1"/>
</dbReference>
<gene>
    <name evidence="3" type="ORF">SEMRO_1852_G301750.1</name>
</gene>
<dbReference type="AlphaFoldDB" id="A0A9N8ETS9"/>
<sequence length="428" mass="49773">MFELPVEDWPKSNNNETRCPIEGFSFYVYDELPSNFTSDIEDFICIRVQQRQVVPENVATEWALVQLFRTSPCRTMDPHNATFLVVPYMHWSHCHFTEGISQLDCRQISDGEMNALHAALPYYPQHKLKHLYIQVQSDAMLKRAITAQTWRLVAGPTDGRLGSIVLPIFHDEPMYQPSMLHQQLNDLEHQNRQYSFVAFYNSVNRRMSGLKPRRFRRYFSRTVKSDLMNIPVDGETPADYSNNYTFCGKPFLAVDWGDKQLGKYPQVDFMQKYRESILCPVLPGDSCWQRRIFDVIRNGCLPVVLEWQLDANNNRRGWHTVQTACSIEESYPFLARQNKDETLSIDYDSFVITAPGNPQDETNVTSIFEAMKRVLNNPQELARRQTKMKEYATLFTFGLGVDAHKYDDAFRHTLRILHAHSKSSLYPA</sequence>
<dbReference type="OrthoDB" id="1924787at2759"/>
<evidence type="ECO:0000313" key="4">
    <source>
        <dbReference type="Proteomes" id="UP001153069"/>
    </source>
</evidence>
<dbReference type="EMBL" id="CAICTM010001850">
    <property type="protein sequence ID" value="CAB9526593.1"/>
    <property type="molecule type" value="Genomic_DNA"/>
</dbReference>
<comment type="caution">
    <text evidence="3">The sequence shown here is derived from an EMBL/GenBank/DDBJ whole genome shotgun (WGS) entry which is preliminary data.</text>
</comment>
<reference evidence="3" key="1">
    <citation type="submission" date="2020-06" db="EMBL/GenBank/DDBJ databases">
        <authorList>
            <consortium name="Plant Systems Biology data submission"/>
        </authorList>
    </citation>
    <scope>NUCLEOTIDE SEQUENCE</scope>
    <source>
        <strain evidence="3">D6</strain>
    </source>
</reference>
<dbReference type="Proteomes" id="UP001153069">
    <property type="component" value="Unassembled WGS sequence"/>
</dbReference>
<evidence type="ECO:0000313" key="3">
    <source>
        <dbReference type="EMBL" id="CAB9526593.1"/>
    </source>
</evidence>
<organism evidence="3 4">
    <name type="scientific">Seminavis robusta</name>
    <dbReference type="NCBI Taxonomy" id="568900"/>
    <lineage>
        <taxon>Eukaryota</taxon>
        <taxon>Sar</taxon>
        <taxon>Stramenopiles</taxon>
        <taxon>Ochrophyta</taxon>
        <taxon>Bacillariophyta</taxon>
        <taxon>Bacillariophyceae</taxon>
        <taxon>Bacillariophycidae</taxon>
        <taxon>Naviculales</taxon>
        <taxon>Naviculaceae</taxon>
        <taxon>Seminavis</taxon>
    </lineage>
</organism>